<keyword evidence="1" id="KW-0812">Transmembrane</keyword>
<comment type="caution">
    <text evidence="2">The sequence shown here is derived from an EMBL/GenBank/DDBJ whole genome shotgun (WGS) entry which is preliminary data.</text>
</comment>
<gene>
    <name evidence="2" type="ORF">QVD17_23965</name>
</gene>
<evidence type="ECO:0000313" key="2">
    <source>
        <dbReference type="EMBL" id="KAK1421545.1"/>
    </source>
</evidence>
<evidence type="ECO:0000313" key="3">
    <source>
        <dbReference type="Proteomes" id="UP001229421"/>
    </source>
</evidence>
<keyword evidence="1" id="KW-0472">Membrane</keyword>
<evidence type="ECO:0000256" key="1">
    <source>
        <dbReference type="SAM" id="Phobius"/>
    </source>
</evidence>
<proteinExistence type="predicted"/>
<dbReference type="AlphaFoldDB" id="A0AAD8NMI8"/>
<sequence>MTHFRLFLLSNSSTVDPISSINRLPATISYPHIEFHSRKSTITCARTNNKGFLRSQRSKKTLIRLARFAASNFHYMLPEPFNSVIREFGIGDGDGGGGGSGGSWKRLGGGGGGRKRRVNKSSQFWFLVFAAVCCLGFWVLRVNPNFARNLEMKNLELKSDVMLGALCVSMFLFLIRSGFVPEWVLGFCSGGFVVGLSVENKDELQKLFRGFKAMGISRRRRGRRAI</sequence>
<reference evidence="2" key="1">
    <citation type="journal article" date="2023" name="bioRxiv">
        <title>Improved chromosome-level genome assembly for marigold (Tagetes erecta).</title>
        <authorList>
            <person name="Jiang F."/>
            <person name="Yuan L."/>
            <person name="Wang S."/>
            <person name="Wang H."/>
            <person name="Xu D."/>
            <person name="Wang A."/>
            <person name="Fan W."/>
        </authorList>
    </citation>
    <scope>NUCLEOTIDE SEQUENCE</scope>
    <source>
        <strain evidence="2">WSJ</strain>
        <tissue evidence="2">Leaf</tissue>
    </source>
</reference>
<dbReference type="EMBL" id="JAUHHV010000006">
    <property type="protein sequence ID" value="KAK1421545.1"/>
    <property type="molecule type" value="Genomic_DNA"/>
</dbReference>
<keyword evidence="1" id="KW-1133">Transmembrane helix</keyword>
<keyword evidence="3" id="KW-1185">Reference proteome</keyword>
<organism evidence="2 3">
    <name type="scientific">Tagetes erecta</name>
    <name type="common">African marigold</name>
    <dbReference type="NCBI Taxonomy" id="13708"/>
    <lineage>
        <taxon>Eukaryota</taxon>
        <taxon>Viridiplantae</taxon>
        <taxon>Streptophyta</taxon>
        <taxon>Embryophyta</taxon>
        <taxon>Tracheophyta</taxon>
        <taxon>Spermatophyta</taxon>
        <taxon>Magnoliopsida</taxon>
        <taxon>eudicotyledons</taxon>
        <taxon>Gunneridae</taxon>
        <taxon>Pentapetalae</taxon>
        <taxon>asterids</taxon>
        <taxon>campanulids</taxon>
        <taxon>Asterales</taxon>
        <taxon>Asteraceae</taxon>
        <taxon>Asteroideae</taxon>
        <taxon>Heliantheae alliance</taxon>
        <taxon>Tageteae</taxon>
        <taxon>Tagetes</taxon>
    </lineage>
</organism>
<name>A0AAD8NMI8_TARER</name>
<dbReference type="Proteomes" id="UP001229421">
    <property type="component" value="Unassembled WGS sequence"/>
</dbReference>
<feature type="transmembrane region" description="Helical" evidence="1">
    <location>
        <begin position="161"/>
        <end position="179"/>
    </location>
</feature>
<feature type="transmembrane region" description="Helical" evidence="1">
    <location>
        <begin position="124"/>
        <end position="141"/>
    </location>
</feature>
<protein>
    <submittedName>
        <fullName evidence="2">Uncharacterized protein</fullName>
    </submittedName>
</protein>
<accession>A0AAD8NMI8</accession>